<dbReference type="InterPro" id="IPR006175">
    <property type="entry name" value="YjgF/YER057c/UK114"/>
</dbReference>
<dbReference type="PANTHER" id="PTHR11803:SF58">
    <property type="entry name" value="PROTEIN HMF1-RELATED"/>
    <property type="match status" value="1"/>
</dbReference>
<comment type="caution">
    <text evidence="2">The sequence shown here is derived from an EMBL/GenBank/DDBJ whole genome shotgun (WGS) entry which is preliminary data.</text>
</comment>
<dbReference type="InterPro" id="IPR035959">
    <property type="entry name" value="RutC-like_sf"/>
</dbReference>
<protein>
    <submittedName>
        <fullName evidence="2">Enamine deaminase RidA (YjgF/YER057c/UK114 family)</fullName>
    </submittedName>
</protein>
<keyword evidence="3" id="KW-1185">Reference proteome</keyword>
<proteinExistence type="inferred from homology"/>
<dbReference type="SUPFAM" id="SSF55298">
    <property type="entry name" value="YjgF-like"/>
    <property type="match status" value="1"/>
</dbReference>
<dbReference type="Pfam" id="PF01042">
    <property type="entry name" value="Ribonuc_L-PSP"/>
    <property type="match status" value="1"/>
</dbReference>
<evidence type="ECO:0000313" key="2">
    <source>
        <dbReference type="EMBL" id="MBA9023647.1"/>
    </source>
</evidence>
<evidence type="ECO:0000256" key="1">
    <source>
        <dbReference type="ARBA" id="ARBA00010552"/>
    </source>
</evidence>
<dbReference type="RefSeq" id="WP_154387577.1">
    <property type="nucleotide sequence ID" value="NZ_JACJHY010000037.1"/>
</dbReference>
<accession>A0ABR6CF34</accession>
<dbReference type="Gene3D" id="3.30.1330.40">
    <property type="entry name" value="RutC-like"/>
    <property type="match status" value="1"/>
</dbReference>
<organism evidence="2 3">
    <name type="scientific">Aminobacter ciceronei</name>
    <dbReference type="NCBI Taxonomy" id="150723"/>
    <lineage>
        <taxon>Bacteria</taxon>
        <taxon>Pseudomonadati</taxon>
        <taxon>Pseudomonadota</taxon>
        <taxon>Alphaproteobacteria</taxon>
        <taxon>Hyphomicrobiales</taxon>
        <taxon>Phyllobacteriaceae</taxon>
        <taxon>Aminobacter</taxon>
    </lineage>
</organism>
<name>A0ABR6CF34_9HYPH</name>
<dbReference type="CDD" id="cd00448">
    <property type="entry name" value="YjgF_YER057c_UK114_family"/>
    <property type="match status" value="1"/>
</dbReference>
<dbReference type="PANTHER" id="PTHR11803">
    <property type="entry name" value="2-IMINOBUTANOATE/2-IMINOPROPANOATE DEAMINASE RIDA"/>
    <property type="match status" value="1"/>
</dbReference>
<evidence type="ECO:0000313" key="3">
    <source>
        <dbReference type="Proteomes" id="UP000587524"/>
    </source>
</evidence>
<gene>
    <name evidence="2" type="ORF">HNQ97_005675</name>
</gene>
<dbReference type="Proteomes" id="UP000587524">
    <property type="component" value="Unassembled WGS sequence"/>
</dbReference>
<comment type="similarity">
    <text evidence="1">Belongs to the RutC family.</text>
</comment>
<dbReference type="EMBL" id="JACJHZ010000037">
    <property type="protein sequence ID" value="MBA9023647.1"/>
    <property type="molecule type" value="Genomic_DNA"/>
</dbReference>
<reference evidence="2 3" key="1">
    <citation type="submission" date="2020-08" db="EMBL/GenBank/DDBJ databases">
        <title>Genomic Encyclopedia of Type Strains, Phase IV (KMG-IV): sequencing the most valuable type-strain genomes for metagenomic binning, comparative biology and taxonomic classification.</title>
        <authorList>
            <person name="Goeker M."/>
        </authorList>
    </citation>
    <scope>NUCLEOTIDE SEQUENCE [LARGE SCALE GENOMIC DNA]</scope>
    <source>
        <strain evidence="2 3">DSM 17455</strain>
    </source>
</reference>
<sequence>MKQAITLPDHPAKYPYFSDIVKTEGTFVFVSAQAGRGDDGNWSGSFAEQLDRAIANLRRTLEAGGASLDDVVQLTAFLSDARNGDADCRHGNVFNEVYARHFKANWPVRSRVQAVLHDPRCLVELDAMAVIDD</sequence>